<sequence length="181" mass="20288">MSFVRLAFLALSPRLEKLRAAREEAKLASEKRAAENKTRFDSQFDPGEDGKVKSVLTVYKIADRVKLRNESHTKGEPHWFGPFEIFDSLGKNVYTLVNPDGSLFPHPISGNRLKTVNVKDISLGKPWALPPRLLQEIRRSDLKLSKDLSKKLSKLTNVQQAIVPKIKIVGHFAQKGSTSAV</sequence>
<reference evidence="1" key="1">
    <citation type="submission" date="2013-11" db="EMBL/GenBank/DDBJ databases">
        <title>Genome sequence of the fusiform rust pathogen reveals effectors for host alternation and coevolution with pine.</title>
        <authorList>
            <consortium name="DOE Joint Genome Institute"/>
            <person name="Smith K."/>
            <person name="Pendleton A."/>
            <person name="Kubisiak T."/>
            <person name="Anderson C."/>
            <person name="Salamov A."/>
            <person name="Aerts A."/>
            <person name="Riley R."/>
            <person name="Clum A."/>
            <person name="Lindquist E."/>
            <person name="Ence D."/>
            <person name="Campbell M."/>
            <person name="Kronenberg Z."/>
            <person name="Feau N."/>
            <person name="Dhillon B."/>
            <person name="Hamelin R."/>
            <person name="Burleigh J."/>
            <person name="Smith J."/>
            <person name="Yandell M."/>
            <person name="Nelson C."/>
            <person name="Grigoriev I."/>
            <person name="Davis J."/>
        </authorList>
    </citation>
    <scope>NUCLEOTIDE SEQUENCE</scope>
    <source>
        <strain evidence="1">G11</strain>
    </source>
</reference>
<protein>
    <submittedName>
        <fullName evidence="1">Uncharacterized protein</fullName>
    </submittedName>
</protein>
<dbReference type="Proteomes" id="UP000886653">
    <property type="component" value="Unassembled WGS sequence"/>
</dbReference>
<gene>
    <name evidence="1" type="ORF">CROQUDRAFT_49517</name>
</gene>
<dbReference type="EMBL" id="MU167333">
    <property type="protein sequence ID" value="KAG0142937.1"/>
    <property type="molecule type" value="Genomic_DNA"/>
</dbReference>
<name>A0A9P6NEV5_9BASI</name>
<evidence type="ECO:0000313" key="1">
    <source>
        <dbReference type="EMBL" id="KAG0142937.1"/>
    </source>
</evidence>
<organism evidence="1 2">
    <name type="scientific">Cronartium quercuum f. sp. fusiforme G11</name>
    <dbReference type="NCBI Taxonomy" id="708437"/>
    <lineage>
        <taxon>Eukaryota</taxon>
        <taxon>Fungi</taxon>
        <taxon>Dikarya</taxon>
        <taxon>Basidiomycota</taxon>
        <taxon>Pucciniomycotina</taxon>
        <taxon>Pucciniomycetes</taxon>
        <taxon>Pucciniales</taxon>
        <taxon>Coleosporiaceae</taxon>
        <taxon>Cronartium</taxon>
    </lineage>
</organism>
<dbReference type="OrthoDB" id="8041940at2759"/>
<evidence type="ECO:0000313" key="2">
    <source>
        <dbReference type="Proteomes" id="UP000886653"/>
    </source>
</evidence>
<comment type="caution">
    <text evidence="1">The sequence shown here is derived from an EMBL/GenBank/DDBJ whole genome shotgun (WGS) entry which is preliminary data.</text>
</comment>
<dbReference type="AlphaFoldDB" id="A0A9P6NEV5"/>
<proteinExistence type="predicted"/>
<accession>A0A9P6NEV5</accession>
<keyword evidence="2" id="KW-1185">Reference proteome</keyword>